<dbReference type="PROSITE" id="PS01031">
    <property type="entry name" value="SHSP"/>
    <property type="match status" value="1"/>
</dbReference>
<sequence length="189" mass="21779">MLNKKLSLFVLPLVATLSLQANDPFMQDPFGDDIFKEMMQMQQNMDKMFERMNNRIQQRTTSQISPMGTYKIQQASQFIDKKDHYEFVTTIPESKENQIDIHTENGVMAITAKIIQKHEEKTANSYSTSSSMRMYQHSVPLPTDADESTISMKYIDGKLVILINKKKNDKVIKNSTKTLNSSKKTETKQ</sequence>
<dbReference type="AlphaFoldDB" id="A0A1W1EDI4"/>
<dbReference type="InterPro" id="IPR002068">
    <property type="entry name" value="A-crystallin/Hsp20_dom"/>
</dbReference>
<name>A0A1W1EDI4_9ZZZZ</name>
<protein>
    <submittedName>
        <fullName evidence="2">Heat shock hsp20</fullName>
    </submittedName>
</protein>
<dbReference type="Gene3D" id="2.60.40.790">
    <property type="match status" value="1"/>
</dbReference>
<feature type="domain" description="SHSP" evidence="1">
    <location>
        <begin position="67"/>
        <end position="182"/>
    </location>
</feature>
<dbReference type="Pfam" id="PF00011">
    <property type="entry name" value="HSP20"/>
    <property type="match status" value="1"/>
</dbReference>
<dbReference type="CDD" id="cd06464">
    <property type="entry name" value="ACD_sHsps-like"/>
    <property type="match status" value="1"/>
</dbReference>
<dbReference type="InterPro" id="IPR008978">
    <property type="entry name" value="HSP20-like_chaperone"/>
</dbReference>
<reference evidence="2" key="1">
    <citation type="submission" date="2016-10" db="EMBL/GenBank/DDBJ databases">
        <authorList>
            <person name="de Groot N.N."/>
        </authorList>
    </citation>
    <scope>NUCLEOTIDE SEQUENCE</scope>
</reference>
<dbReference type="EMBL" id="FPKX01000034">
    <property type="protein sequence ID" value="SFZ98091.1"/>
    <property type="molecule type" value="Genomic_DNA"/>
</dbReference>
<proteinExistence type="predicted"/>
<dbReference type="SUPFAM" id="SSF49764">
    <property type="entry name" value="HSP20-like chaperones"/>
    <property type="match status" value="1"/>
</dbReference>
<organism evidence="2">
    <name type="scientific">hydrothermal vent metagenome</name>
    <dbReference type="NCBI Taxonomy" id="652676"/>
    <lineage>
        <taxon>unclassified sequences</taxon>
        <taxon>metagenomes</taxon>
        <taxon>ecological metagenomes</taxon>
    </lineage>
</organism>
<accession>A0A1W1EDI4</accession>
<evidence type="ECO:0000259" key="1">
    <source>
        <dbReference type="PROSITE" id="PS01031"/>
    </source>
</evidence>
<evidence type="ECO:0000313" key="2">
    <source>
        <dbReference type="EMBL" id="SFZ98091.1"/>
    </source>
</evidence>
<gene>
    <name evidence="2" type="ORF">MNB_SV-5-1188</name>
</gene>
<keyword evidence="2" id="KW-0346">Stress response</keyword>